<dbReference type="ExpressionAtlas" id="A0A0Q3GVD6">
    <property type="expression patterns" value="baseline"/>
</dbReference>
<feature type="domain" description="At1g61320/AtMIF1 LRR" evidence="1">
    <location>
        <begin position="67"/>
        <end position="470"/>
    </location>
</feature>
<dbReference type="AlphaFoldDB" id="A0A0Q3GVD6"/>
<dbReference type="InterPro" id="IPR055357">
    <property type="entry name" value="LRR_At1g61320_AtMIF1"/>
</dbReference>
<organism evidence="2">
    <name type="scientific">Brachypodium distachyon</name>
    <name type="common">Purple false brome</name>
    <name type="synonym">Trachynia distachya</name>
    <dbReference type="NCBI Taxonomy" id="15368"/>
    <lineage>
        <taxon>Eukaryota</taxon>
        <taxon>Viridiplantae</taxon>
        <taxon>Streptophyta</taxon>
        <taxon>Embryophyta</taxon>
        <taxon>Tracheophyta</taxon>
        <taxon>Spermatophyta</taxon>
        <taxon>Magnoliopsida</taxon>
        <taxon>Liliopsida</taxon>
        <taxon>Poales</taxon>
        <taxon>Poaceae</taxon>
        <taxon>BOP clade</taxon>
        <taxon>Pooideae</taxon>
        <taxon>Stipodae</taxon>
        <taxon>Brachypodieae</taxon>
        <taxon>Brachypodium</taxon>
    </lineage>
</organism>
<dbReference type="InterPro" id="IPR032675">
    <property type="entry name" value="LRR_dom_sf"/>
</dbReference>
<dbReference type="SUPFAM" id="SSF52047">
    <property type="entry name" value="RNI-like"/>
    <property type="match status" value="1"/>
</dbReference>
<evidence type="ECO:0000313" key="4">
    <source>
        <dbReference type="Proteomes" id="UP000008810"/>
    </source>
</evidence>
<evidence type="ECO:0000313" key="2">
    <source>
        <dbReference type="EMBL" id="KQK14927.1"/>
    </source>
</evidence>
<dbReference type="EnsemblPlants" id="KQK14927">
    <property type="protein sequence ID" value="KQK14927"/>
    <property type="gene ID" value="BRADI_1g19591v3"/>
</dbReference>
<dbReference type="Gene3D" id="3.80.10.10">
    <property type="entry name" value="Ribonuclease Inhibitor"/>
    <property type="match status" value="1"/>
</dbReference>
<dbReference type="InterPro" id="IPR053772">
    <property type="entry name" value="At1g61320/At1g61330-like"/>
</dbReference>
<protein>
    <recommendedName>
        <fullName evidence="1">At1g61320/AtMIF1 LRR domain-containing protein</fullName>
    </recommendedName>
</protein>
<name>A0A0Q3GVD6_BRADI</name>
<keyword evidence="4" id="KW-1185">Reference proteome</keyword>
<dbReference type="PANTHER" id="PTHR34145:SF33">
    <property type="entry name" value="FBD DOMAIN-CONTAINING PROTEIN"/>
    <property type="match status" value="1"/>
</dbReference>
<evidence type="ECO:0000313" key="3">
    <source>
        <dbReference type="EnsemblPlants" id="KQK14927"/>
    </source>
</evidence>
<reference evidence="2" key="2">
    <citation type="submission" date="2017-06" db="EMBL/GenBank/DDBJ databases">
        <title>WGS assembly of Brachypodium distachyon.</title>
        <authorList>
            <consortium name="The International Brachypodium Initiative"/>
            <person name="Lucas S."/>
            <person name="Harmon-Smith M."/>
            <person name="Lail K."/>
            <person name="Tice H."/>
            <person name="Grimwood J."/>
            <person name="Bruce D."/>
            <person name="Barry K."/>
            <person name="Shu S."/>
            <person name="Lindquist E."/>
            <person name="Wang M."/>
            <person name="Pitluck S."/>
            <person name="Vogel J.P."/>
            <person name="Garvin D.F."/>
            <person name="Mockler T.C."/>
            <person name="Schmutz J."/>
            <person name="Rokhsar D."/>
            <person name="Bevan M.W."/>
        </authorList>
    </citation>
    <scope>NUCLEOTIDE SEQUENCE</scope>
    <source>
        <strain evidence="2">Bd21</strain>
    </source>
</reference>
<gene>
    <name evidence="2" type="ORF">BRADI_1g19591v3</name>
</gene>
<proteinExistence type="predicted"/>
<feature type="non-terminal residue" evidence="2">
    <location>
        <position position="474"/>
    </location>
</feature>
<reference evidence="2 3" key="1">
    <citation type="journal article" date="2010" name="Nature">
        <title>Genome sequencing and analysis of the model grass Brachypodium distachyon.</title>
        <authorList>
            <consortium name="International Brachypodium Initiative"/>
        </authorList>
    </citation>
    <scope>NUCLEOTIDE SEQUENCE [LARGE SCALE GENOMIC DNA]</scope>
    <source>
        <strain evidence="2 3">Bd21</strain>
    </source>
</reference>
<evidence type="ECO:0000259" key="1">
    <source>
        <dbReference type="Pfam" id="PF23622"/>
    </source>
</evidence>
<dbReference type="EMBL" id="CM000880">
    <property type="protein sequence ID" value="KQK14927.1"/>
    <property type="molecule type" value="Genomic_DNA"/>
</dbReference>
<dbReference type="OrthoDB" id="596753at2759"/>
<dbReference type="Pfam" id="PF23622">
    <property type="entry name" value="LRR_At1g61320_AtMIF1"/>
    <property type="match status" value="1"/>
</dbReference>
<dbReference type="Proteomes" id="UP000008810">
    <property type="component" value="Chromosome 1"/>
</dbReference>
<accession>A0A0Q3GVD6</accession>
<dbReference type="InParanoid" id="A0A0Q3GVD6"/>
<dbReference type="PANTHER" id="PTHR34145">
    <property type="entry name" value="OS02G0105600 PROTEIN"/>
    <property type="match status" value="1"/>
</dbReference>
<dbReference type="Gramene" id="KQK14927">
    <property type="protein sequence ID" value="KQK14927"/>
    <property type="gene ID" value="BRADI_1g19591v3"/>
</dbReference>
<reference evidence="3" key="3">
    <citation type="submission" date="2018-08" db="UniProtKB">
        <authorList>
            <consortium name="EnsemblPlants"/>
        </authorList>
    </citation>
    <scope>IDENTIFICATION</scope>
    <source>
        <strain evidence="3">cv. Bd21</strain>
    </source>
</reference>
<sequence>MTPCARRGVGCGNSTPLQCRTLLVPSRRFLRSWRCYSNLILNNHTLGLTDKKFEEREIYLIDKVGQILTNHYGNGVRVKTLELDLYPCKNTNASHLDRWLQITVKPGIEELNFMFSVYMKKKYSFPCSVLSDEAAASSIQSLRLFTCAFNPTSKLGRLRRLKFLDLSLVHITEEGLGHFLSKSFALERLVIFACTGITSLRIPCTLQQLKFLRITRCNMMRVVEINAPNLCSFHYGGTLEEISVRNCSQLELVESSFCPSGILSYARARLPSIAQNVESLTLISHNENVTTPMLPSKFLHLKKLEIRLYCWTLPSPPAYDVFSLVSFLDASPTLVSFILRVSHHSYDAIRSDPVVGHDAEYLRRKPGYRHNSLRHAMITDFCSSKSLIELTIHILESAPSLERLTLDTTRGYDRRCGTIGKCPASSKIGQCFPICKRTFEEAHRAVEAAGRYIAGRVPSAVEFEVLELCSRCHM</sequence>